<accession>A0A1B2I8D4</accession>
<dbReference type="Pfam" id="PF13556">
    <property type="entry name" value="HTH_30"/>
    <property type="match status" value="1"/>
</dbReference>
<dbReference type="InterPro" id="IPR051448">
    <property type="entry name" value="CdaR-like_regulators"/>
</dbReference>
<feature type="domain" description="Putative sugar diacid recognition" evidence="2">
    <location>
        <begin position="3"/>
        <end position="133"/>
    </location>
</feature>
<feature type="domain" description="PucR C-terminal helix-turn-helix" evidence="3">
    <location>
        <begin position="345"/>
        <end position="402"/>
    </location>
</feature>
<name>A0A1B2I8D4_9BACT</name>
<proteinExistence type="inferred from homology"/>
<dbReference type="RefSeq" id="WP_066748031.1">
    <property type="nucleotide sequence ID" value="NZ_JAJBTB010000100.1"/>
</dbReference>
<evidence type="ECO:0000256" key="1">
    <source>
        <dbReference type="ARBA" id="ARBA00006754"/>
    </source>
</evidence>
<dbReference type="Pfam" id="PF05651">
    <property type="entry name" value="Diacid_rec"/>
    <property type="match status" value="1"/>
</dbReference>
<feature type="domain" description="CdaR GGDEF-like" evidence="4">
    <location>
        <begin position="142"/>
        <end position="293"/>
    </location>
</feature>
<protein>
    <recommendedName>
        <fullName evidence="7">Transcriptional regulator</fullName>
    </recommendedName>
</protein>
<dbReference type="KEGG" id="cpor:BED41_14725"/>
<dbReference type="InterPro" id="IPR008599">
    <property type="entry name" value="Diacid_rec"/>
</dbReference>
<evidence type="ECO:0000313" key="6">
    <source>
        <dbReference type="Proteomes" id="UP000093044"/>
    </source>
</evidence>
<organism evidence="5 6">
    <name type="scientific">Cloacibacillus porcorum</name>
    <dbReference type="NCBI Taxonomy" id="1197717"/>
    <lineage>
        <taxon>Bacteria</taxon>
        <taxon>Thermotogati</taxon>
        <taxon>Synergistota</taxon>
        <taxon>Synergistia</taxon>
        <taxon>Synergistales</taxon>
        <taxon>Synergistaceae</taxon>
        <taxon>Cloacibacillus</taxon>
    </lineage>
</organism>
<dbReference type="Gene3D" id="1.10.10.2840">
    <property type="entry name" value="PucR C-terminal helix-turn-helix domain"/>
    <property type="match status" value="1"/>
</dbReference>
<evidence type="ECO:0000259" key="4">
    <source>
        <dbReference type="Pfam" id="PF17853"/>
    </source>
</evidence>
<dbReference type="STRING" id="1197717.BED41_14725"/>
<dbReference type="InterPro" id="IPR041522">
    <property type="entry name" value="CdaR_GGDEF"/>
</dbReference>
<evidence type="ECO:0000259" key="2">
    <source>
        <dbReference type="Pfam" id="PF05651"/>
    </source>
</evidence>
<dbReference type="EMBL" id="CP016757">
    <property type="protein sequence ID" value="ANZ46244.1"/>
    <property type="molecule type" value="Genomic_DNA"/>
</dbReference>
<dbReference type="AlphaFoldDB" id="A0A1B2I8D4"/>
<dbReference type="PANTHER" id="PTHR33744:SF15">
    <property type="entry name" value="CARBOHYDRATE DIACID REGULATOR"/>
    <property type="match status" value="1"/>
</dbReference>
<sequence length="413" mass="46782">MLSKYAQEISEYLSSMMGRSIIITDINGIIIGSPAKERIGDFHPPSIPCIKYKKMSFDDAEAAKKLGVWYPGSTVPLFYNGRVIGTFAIAGEPEIVLQFSMLVKNQIESMLREKILSPTMSSPQKKINDLVREISLFDPSSDDHTSLTKRAEQFGIELDRPRGVIAVFFSNFRGLGLEKNPVKISYENYSDPIEDEIDYSSMHGRVIVLLREIFPDPQTIIASVARDRFVVIRPCDISDEKRLDEDVERSGEAAEEIYNRLKEASLETIIGVGHPARNLFELPNAYRNAWDVAGIAEKLSLPPGAYTFNRLLLEEMLISVKPHVSLRFIEKKLAALGSDGDAHDLLETFKVYCETFFSKQQAAERLHLHRNTLSYRLQKVEERLGISMQDFKQVTAFYLALYMRELGNRGGSR</sequence>
<evidence type="ECO:0000259" key="3">
    <source>
        <dbReference type="Pfam" id="PF13556"/>
    </source>
</evidence>
<dbReference type="InterPro" id="IPR042070">
    <property type="entry name" value="PucR_C-HTH_sf"/>
</dbReference>
<dbReference type="InterPro" id="IPR025736">
    <property type="entry name" value="PucR_C-HTH_dom"/>
</dbReference>
<dbReference type="Proteomes" id="UP000093044">
    <property type="component" value="Chromosome"/>
</dbReference>
<gene>
    <name evidence="5" type="ORF">BED41_14725</name>
</gene>
<keyword evidence="6" id="KW-1185">Reference proteome</keyword>
<dbReference type="PANTHER" id="PTHR33744">
    <property type="entry name" value="CARBOHYDRATE DIACID REGULATOR"/>
    <property type="match status" value="1"/>
</dbReference>
<evidence type="ECO:0000313" key="5">
    <source>
        <dbReference type="EMBL" id="ANZ46244.1"/>
    </source>
</evidence>
<evidence type="ECO:0008006" key="7">
    <source>
        <dbReference type="Google" id="ProtNLM"/>
    </source>
</evidence>
<dbReference type="Pfam" id="PF17853">
    <property type="entry name" value="GGDEF_2"/>
    <property type="match status" value="1"/>
</dbReference>
<comment type="similarity">
    <text evidence="1">Belongs to the CdaR family.</text>
</comment>
<reference evidence="5" key="1">
    <citation type="submission" date="2016-08" db="EMBL/GenBank/DDBJ databases">
        <title>Complete genome of Cloacibacillus porcorum.</title>
        <authorList>
            <person name="Looft T."/>
            <person name="Bayles D.O."/>
            <person name="Alt D.P."/>
        </authorList>
    </citation>
    <scope>NUCLEOTIDE SEQUENCE [LARGE SCALE GENOMIC DNA]</scope>
    <source>
        <strain evidence="5">CL-84</strain>
    </source>
</reference>